<keyword evidence="1" id="KW-0732">Signal</keyword>
<protein>
    <submittedName>
        <fullName evidence="2">Uncharacterized protein</fullName>
    </submittedName>
</protein>
<evidence type="ECO:0000313" key="3">
    <source>
        <dbReference type="Proteomes" id="UP000791440"/>
    </source>
</evidence>
<evidence type="ECO:0000313" key="2">
    <source>
        <dbReference type="EMBL" id="KAG6454403.1"/>
    </source>
</evidence>
<dbReference type="Proteomes" id="UP000791440">
    <property type="component" value="Unassembled WGS sequence"/>
</dbReference>
<sequence>MPHRNPTMKTWLLCLVLTVVVSRSTQQNYPRNENININAILQNDRILLGYYKCVMDKGPCTKDGKVFKRALPEALPTACARCSQKQKAVFRTLLLAIRAKSEPRFMELLDKYDPSRANRDTLYKFLATGV</sequence>
<dbReference type="PANTHER" id="PTHR11257">
    <property type="entry name" value="CHEMOSENSORY PROTEIN-RELATED"/>
    <property type="match status" value="1"/>
</dbReference>
<name>A0A921ZB49_MANSE</name>
<evidence type="ECO:0000256" key="1">
    <source>
        <dbReference type="SAM" id="SignalP"/>
    </source>
</evidence>
<dbReference type="InterPro" id="IPR005055">
    <property type="entry name" value="A10/PebIII"/>
</dbReference>
<feature type="chain" id="PRO_5037802456" evidence="1">
    <location>
        <begin position="23"/>
        <end position="130"/>
    </location>
</feature>
<feature type="signal peptide" evidence="1">
    <location>
        <begin position="1"/>
        <end position="22"/>
    </location>
</feature>
<dbReference type="PANTHER" id="PTHR11257:SF13">
    <property type="entry name" value="GEO07322P1"/>
    <property type="match status" value="1"/>
</dbReference>
<gene>
    <name evidence="2" type="ORF">O3G_MSEX008703</name>
</gene>
<dbReference type="EMBL" id="JH668466">
    <property type="protein sequence ID" value="KAG6454403.1"/>
    <property type="molecule type" value="Genomic_DNA"/>
</dbReference>
<proteinExistence type="predicted"/>
<comment type="caution">
    <text evidence="2">The sequence shown here is derived from an EMBL/GenBank/DDBJ whole genome shotgun (WGS) entry which is preliminary data.</text>
</comment>
<dbReference type="AlphaFoldDB" id="A0A921ZB49"/>
<accession>A0A921ZB49</accession>
<organism evidence="2 3">
    <name type="scientific">Manduca sexta</name>
    <name type="common">Tobacco hawkmoth</name>
    <name type="synonym">Tobacco hornworm</name>
    <dbReference type="NCBI Taxonomy" id="7130"/>
    <lineage>
        <taxon>Eukaryota</taxon>
        <taxon>Metazoa</taxon>
        <taxon>Ecdysozoa</taxon>
        <taxon>Arthropoda</taxon>
        <taxon>Hexapoda</taxon>
        <taxon>Insecta</taxon>
        <taxon>Pterygota</taxon>
        <taxon>Neoptera</taxon>
        <taxon>Endopterygota</taxon>
        <taxon>Lepidoptera</taxon>
        <taxon>Glossata</taxon>
        <taxon>Ditrysia</taxon>
        <taxon>Bombycoidea</taxon>
        <taxon>Sphingidae</taxon>
        <taxon>Sphinginae</taxon>
        <taxon>Sphingini</taxon>
        <taxon>Manduca</taxon>
    </lineage>
</organism>
<reference evidence="2" key="2">
    <citation type="submission" date="2020-12" db="EMBL/GenBank/DDBJ databases">
        <authorList>
            <person name="Kanost M."/>
        </authorList>
    </citation>
    <scope>NUCLEOTIDE SEQUENCE</scope>
</reference>
<reference evidence="2" key="1">
    <citation type="journal article" date="2016" name="Insect Biochem. Mol. Biol.">
        <title>Multifaceted biological insights from a draft genome sequence of the tobacco hornworm moth, Manduca sexta.</title>
        <authorList>
            <person name="Kanost M.R."/>
            <person name="Arrese E.L."/>
            <person name="Cao X."/>
            <person name="Chen Y.R."/>
            <person name="Chellapilla S."/>
            <person name="Goldsmith M.R."/>
            <person name="Grosse-Wilde E."/>
            <person name="Heckel D.G."/>
            <person name="Herndon N."/>
            <person name="Jiang H."/>
            <person name="Papanicolaou A."/>
            <person name="Qu J."/>
            <person name="Soulages J.L."/>
            <person name="Vogel H."/>
            <person name="Walters J."/>
            <person name="Waterhouse R.M."/>
            <person name="Ahn S.J."/>
            <person name="Almeida F.C."/>
            <person name="An C."/>
            <person name="Aqrawi P."/>
            <person name="Bretschneider A."/>
            <person name="Bryant W.B."/>
            <person name="Bucks S."/>
            <person name="Chao H."/>
            <person name="Chevignon G."/>
            <person name="Christen J.M."/>
            <person name="Clarke D.F."/>
            <person name="Dittmer N.T."/>
            <person name="Ferguson L.C.F."/>
            <person name="Garavelou S."/>
            <person name="Gordon K.H.J."/>
            <person name="Gunaratna R.T."/>
            <person name="Han Y."/>
            <person name="Hauser F."/>
            <person name="He Y."/>
            <person name="Heidel-Fischer H."/>
            <person name="Hirsh A."/>
            <person name="Hu Y."/>
            <person name="Jiang H."/>
            <person name="Kalra D."/>
            <person name="Klinner C."/>
            <person name="Konig C."/>
            <person name="Kovar C."/>
            <person name="Kroll A.R."/>
            <person name="Kuwar S.S."/>
            <person name="Lee S.L."/>
            <person name="Lehman R."/>
            <person name="Li K."/>
            <person name="Li Z."/>
            <person name="Liang H."/>
            <person name="Lovelace S."/>
            <person name="Lu Z."/>
            <person name="Mansfield J.H."/>
            <person name="McCulloch K.J."/>
            <person name="Mathew T."/>
            <person name="Morton B."/>
            <person name="Muzny D.M."/>
            <person name="Neunemann D."/>
            <person name="Ongeri F."/>
            <person name="Pauchet Y."/>
            <person name="Pu L.L."/>
            <person name="Pyrousis I."/>
            <person name="Rao X.J."/>
            <person name="Redding A."/>
            <person name="Roesel C."/>
            <person name="Sanchez-Gracia A."/>
            <person name="Schaack S."/>
            <person name="Shukla A."/>
            <person name="Tetreau G."/>
            <person name="Wang Y."/>
            <person name="Xiong G.H."/>
            <person name="Traut W."/>
            <person name="Walsh T.K."/>
            <person name="Worley K.C."/>
            <person name="Wu D."/>
            <person name="Wu W."/>
            <person name="Wu Y.Q."/>
            <person name="Zhang X."/>
            <person name="Zou Z."/>
            <person name="Zucker H."/>
            <person name="Briscoe A.D."/>
            <person name="Burmester T."/>
            <person name="Clem R.J."/>
            <person name="Feyereisen R."/>
            <person name="Grimmelikhuijzen C.J.P."/>
            <person name="Hamodrakas S.J."/>
            <person name="Hansson B.S."/>
            <person name="Huguet E."/>
            <person name="Jermiin L.S."/>
            <person name="Lan Q."/>
            <person name="Lehman H.K."/>
            <person name="Lorenzen M."/>
            <person name="Merzendorfer H."/>
            <person name="Michalopoulos I."/>
            <person name="Morton D.B."/>
            <person name="Muthukrishnan S."/>
            <person name="Oakeshott J.G."/>
            <person name="Palmer W."/>
            <person name="Park Y."/>
            <person name="Passarelli A.L."/>
            <person name="Rozas J."/>
            <person name="Schwartz L.M."/>
            <person name="Smith W."/>
            <person name="Southgate A."/>
            <person name="Vilcinskas A."/>
            <person name="Vogt R."/>
            <person name="Wang P."/>
            <person name="Werren J."/>
            <person name="Yu X.Q."/>
            <person name="Zhou J.J."/>
            <person name="Brown S.J."/>
            <person name="Scherer S.E."/>
            <person name="Richards S."/>
            <person name="Blissard G.W."/>
        </authorList>
    </citation>
    <scope>NUCLEOTIDE SEQUENCE</scope>
</reference>
<keyword evidence="3" id="KW-1185">Reference proteome</keyword>
<dbReference type="Pfam" id="PF03392">
    <property type="entry name" value="OS-D"/>
    <property type="match status" value="1"/>
</dbReference>